<dbReference type="PANTHER" id="PTHR42788">
    <property type="entry name" value="TAURINE IMPORT ATP-BINDING PROTEIN-RELATED"/>
    <property type="match status" value="1"/>
</dbReference>
<comment type="caution">
    <text evidence="6">The sequence shown here is derived from an EMBL/GenBank/DDBJ whole genome shotgun (WGS) entry which is preliminary data.</text>
</comment>
<dbReference type="PROSITE" id="PS00211">
    <property type="entry name" value="ABC_TRANSPORTER_1"/>
    <property type="match status" value="1"/>
</dbReference>
<sequence length="257" mass="28620">MNAITPMIEARDLRMVYNQGTDPVLALDNVNLDVNEHEFVSLVGPSGCGKTTLLKLVSGLASPSAGHLNVDGKRVSGPQKKIGFVFQVPALMKWRTIQQNVLLPAEILGMRKAEALERAQELIELVGLKGFEKRYPHELSGGMQQRVGIARALIHDPSILLLDEPFSALDIMTRGQLNLELLRIWSERRKTSLLITHSISEAVFLSDRVVVFSARPAKVLEVVQIPLPRPRVPEMRVSREFIDLVDHVGRLIGLEFV</sequence>
<dbReference type="Gene3D" id="3.40.50.300">
    <property type="entry name" value="P-loop containing nucleotide triphosphate hydrolases"/>
    <property type="match status" value="1"/>
</dbReference>
<dbReference type="CDD" id="cd03293">
    <property type="entry name" value="ABC_NrtD_SsuB_transporters"/>
    <property type="match status" value="1"/>
</dbReference>
<organism evidence="6 7">
    <name type="scientific">Allomesorhizobium camelthorni</name>
    <dbReference type="NCBI Taxonomy" id="475069"/>
    <lineage>
        <taxon>Bacteria</taxon>
        <taxon>Pseudomonadati</taxon>
        <taxon>Pseudomonadota</taxon>
        <taxon>Alphaproteobacteria</taxon>
        <taxon>Hyphomicrobiales</taxon>
        <taxon>Phyllobacteriaceae</taxon>
        <taxon>Allomesorhizobium</taxon>
    </lineage>
</organism>
<protein>
    <submittedName>
        <fullName evidence="6">ABC transporter ATP-binding protein</fullName>
    </submittedName>
</protein>
<evidence type="ECO:0000256" key="3">
    <source>
        <dbReference type="ARBA" id="ARBA00022741"/>
    </source>
</evidence>
<keyword evidence="3" id="KW-0547">Nucleotide-binding</keyword>
<evidence type="ECO:0000256" key="1">
    <source>
        <dbReference type="ARBA" id="ARBA00005417"/>
    </source>
</evidence>
<evidence type="ECO:0000256" key="2">
    <source>
        <dbReference type="ARBA" id="ARBA00022448"/>
    </source>
</evidence>
<evidence type="ECO:0000259" key="5">
    <source>
        <dbReference type="PROSITE" id="PS50893"/>
    </source>
</evidence>
<evidence type="ECO:0000313" key="7">
    <source>
        <dbReference type="Proteomes" id="UP001642900"/>
    </source>
</evidence>
<dbReference type="EMBL" id="JAAKZF010000032">
    <property type="protein sequence ID" value="NGO53466.1"/>
    <property type="molecule type" value="Genomic_DNA"/>
</dbReference>
<feature type="domain" description="ABC transporter" evidence="5">
    <location>
        <begin position="8"/>
        <end position="239"/>
    </location>
</feature>
<dbReference type="PROSITE" id="PS50893">
    <property type="entry name" value="ABC_TRANSPORTER_2"/>
    <property type="match status" value="1"/>
</dbReference>
<keyword evidence="7" id="KW-1185">Reference proteome</keyword>
<dbReference type="Pfam" id="PF00005">
    <property type="entry name" value="ABC_tran"/>
    <property type="match status" value="1"/>
</dbReference>
<dbReference type="SUPFAM" id="SSF52540">
    <property type="entry name" value="P-loop containing nucleoside triphosphate hydrolases"/>
    <property type="match status" value="1"/>
</dbReference>
<dbReference type="InterPro" id="IPR017871">
    <property type="entry name" value="ABC_transporter-like_CS"/>
</dbReference>
<dbReference type="GO" id="GO:0016887">
    <property type="term" value="F:ATP hydrolysis activity"/>
    <property type="evidence" value="ECO:0007669"/>
    <property type="project" value="InterPro"/>
</dbReference>
<keyword evidence="2" id="KW-0813">Transport</keyword>
<dbReference type="PANTHER" id="PTHR42788:SF13">
    <property type="entry name" value="ALIPHATIC SULFONATES IMPORT ATP-BINDING PROTEIN SSUB"/>
    <property type="match status" value="1"/>
</dbReference>
<dbReference type="InterPro" id="IPR050166">
    <property type="entry name" value="ABC_transporter_ATP-bind"/>
</dbReference>
<accession>A0A6G4WGW7</accession>
<reference evidence="6 7" key="1">
    <citation type="submission" date="2020-02" db="EMBL/GenBank/DDBJ databases">
        <title>Genome sequence of strain CCNWXJ40-4.</title>
        <authorList>
            <person name="Gao J."/>
            <person name="Sun J."/>
        </authorList>
    </citation>
    <scope>NUCLEOTIDE SEQUENCE [LARGE SCALE GENOMIC DNA]</scope>
    <source>
        <strain evidence="6 7">CCNWXJ 40-4</strain>
    </source>
</reference>
<comment type="similarity">
    <text evidence="1">Belongs to the ABC transporter superfamily.</text>
</comment>
<dbReference type="InterPro" id="IPR027417">
    <property type="entry name" value="P-loop_NTPase"/>
</dbReference>
<evidence type="ECO:0000313" key="6">
    <source>
        <dbReference type="EMBL" id="NGO53466.1"/>
    </source>
</evidence>
<dbReference type="InterPro" id="IPR003593">
    <property type="entry name" value="AAA+_ATPase"/>
</dbReference>
<name>A0A6G4WGW7_9HYPH</name>
<dbReference type="Proteomes" id="UP001642900">
    <property type="component" value="Unassembled WGS sequence"/>
</dbReference>
<keyword evidence="4 6" id="KW-0067">ATP-binding</keyword>
<dbReference type="RefSeq" id="WP_165030866.1">
    <property type="nucleotide sequence ID" value="NZ_JAAKZF010000032.1"/>
</dbReference>
<dbReference type="AlphaFoldDB" id="A0A6G4WGW7"/>
<dbReference type="SMART" id="SM00382">
    <property type="entry name" value="AAA"/>
    <property type="match status" value="1"/>
</dbReference>
<evidence type="ECO:0000256" key="4">
    <source>
        <dbReference type="ARBA" id="ARBA00022840"/>
    </source>
</evidence>
<dbReference type="InterPro" id="IPR003439">
    <property type="entry name" value="ABC_transporter-like_ATP-bd"/>
</dbReference>
<gene>
    <name evidence="6" type="ORF">G6N73_20260</name>
</gene>
<dbReference type="GO" id="GO:0005524">
    <property type="term" value="F:ATP binding"/>
    <property type="evidence" value="ECO:0007669"/>
    <property type="project" value="UniProtKB-KW"/>
</dbReference>
<proteinExistence type="inferred from homology"/>